<dbReference type="EMBL" id="REGN01004239">
    <property type="protein sequence ID" value="RNA18479.1"/>
    <property type="molecule type" value="Genomic_DNA"/>
</dbReference>
<organism evidence="1 2">
    <name type="scientific">Brachionus plicatilis</name>
    <name type="common">Marine rotifer</name>
    <name type="synonym">Brachionus muelleri</name>
    <dbReference type="NCBI Taxonomy" id="10195"/>
    <lineage>
        <taxon>Eukaryota</taxon>
        <taxon>Metazoa</taxon>
        <taxon>Spiralia</taxon>
        <taxon>Gnathifera</taxon>
        <taxon>Rotifera</taxon>
        <taxon>Eurotatoria</taxon>
        <taxon>Monogononta</taxon>
        <taxon>Pseudotrocha</taxon>
        <taxon>Ploima</taxon>
        <taxon>Brachionidae</taxon>
        <taxon>Brachionus</taxon>
    </lineage>
</organism>
<comment type="caution">
    <text evidence="1">The sequence shown here is derived from an EMBL/GenBank/DDBJ whole genome shotgun (WGS) entry which is preliminary data.</text>
</comment>
<keyword evidence="2" id="KW-1185">Reference proteome</keyword>
<evidence type="ECO:0000313" key="1">
    <source>
        <dbReference type="EMBL" id="RNA18479.1"/>
    </source>
</evidence>
<evidence type="ECO:0000313" key="2">
    <source>
        <dbReference type="Proteomes" id="UP000276133"/>
    </source>
</evidence>
<accession>A0A3M7R4U4</accession>
<dbReference type="AlphaFoldDB" id="A0A3M7R4U4"/>
<dbReference type="Proteomes" id="UP000276133">
    <property type="component" value="Unassembled WGS sequence"/>
</dbReference>
<sequence>MNFKIIDEIIFKIKSFQLFNGARIFKIYDSLFEPKISYNGQIEKVMTIQKNMALFIAEFLQNQYIGGTKDHLDDNYYI</sequence>
<proteinExistence type="predicted"/>
<protein>
    <submittedName>
        <fullName evidence="1">Uncharacterized protein</fullName>
    </submittedName>
</protein>
<reference evidence="1 2" key="1">
    <citation type="journal article" date="2018" name="Sci. Rep.">
        <title>Genomic signatures of local adaptation to the degree of environmental predictability in rotifers.</title>
        <authorList>
            <person name="Franch-Gras L."/>
            <person name="Hahn C."/>
            <person name="Garcia-Roger E.M."/>
            <person name="Carmona M.J."/>
            <person name="Serra M."/>
            <person name="Gomez A."/>
        </authorList>
    </citation>
    <scope>NUCLEOTIDE SEQUENCE [LARGE SCALE GENOMIC DNA]</scope>
    <source>
        <strain evidence="1">HYR1</strain>
    </source>
</reference>
<gene>
    <name evidence="1" type="ORF">BpHYR1_052166</name>
</gene>
<name>A0A3M7R4U4_BRAPC</name>